<proteinExistence type="predicted"/>
<reference evidence="2 3" key="1">
    <citation type="journal article" date="2013" name="BMC Genomics">
        <title>Reconstruction of the lipid metabolism for the microalga Monoraphidium neglectum from its genome sequence reveals characteristics suitable for biofuel production.</title>
        <authorList>
            <person name="Bogen C."/>
            <person name="Al-Dilaimi A."/>
            <person name="Albersmeier A."/>
            <person name="Wichmann J."/>
            <person name="Grundmann M."/>
            <person name="Rupp O."/>
            <person name="Lauersen K.J."/>
            <person name="Blifernez-Klassen O."/>
            <person name="Kalinowski J."/>
            <person name="Goesmann A."/>
            <person name="Mussgnug J.H."/>
            <person name="Kruse O."/>
        </authorList>
    </citation>
    <scope>NUCLEOTIDE SEQUENCE [LARGE SCALE GENOMIC DNA]</scope>
    <source>
        <strain evidence="2 3">SAG 48.87</strain>
    </source>
</reference>
<dbReference type="Proteomes" id="UP000054498">
    <property type="component" value="Unassembled WGS sequence"/>
</dbReference>
<evidence type="ECO:0000256" key="1">
    <source>
        <dbReference type="SAM" id="MobiDB-lite"/>
    </source>
</evidence>
<evidence type="ECO:0000313" key="3">
    <source>
        <dbReference type="Proteomes" id="UP000054498"/>
    </source>
</evidence>
<name>A0A0D2L7X4_9CHLO</name>
<dbReference type="AlphaFoldDB" id="A0A0D2L7X4"/>
<sequence length="132" mass="13437">MPNLNRPPPVNLDQGPLCHQALAALDAITTYVESCPGAASAAAALQQQQRQQQQGAGGGAAREAAATRAAAAAAGASDPRALVACVLPQLDVGEALRRVLDGCGAPPKKRKFKLLPFVGGGAGDPSRRFTDE</sequence>
<gene>
    <name evidence="2" type="ORF">MNEG_4999</name>
</gene>
<protein>
    <submittedName>
        <fullName evidence="2">Uncharacterized protein</fullName>
    </submittedName>
</protein>
<feature type="compositionally biased region" description="Low complexity" evidence="1">
    <location>
        <begin position="45"/>
        <end position="54"/>
    </location>
</feature>
<organism evidence="2 3">
    <name type="scientific">Monoraphidium neglectum</name>
    <dbReference type="NCBI Taxonomy" id="145388"/>
    <lineage>
        <taxon>Eukaryota</taxon>
        <taxon>Viridiplantae</taxon>
        <taxon>Chlorophyta</taxon>
        <taxon>core chlorophytes</taxon>
        <taxon>Chlorophyceae</taxon>
        <taxon>CS clade</taxon>
        <taxon>Sphaeropleales</taxon>
        <taxon>Selenastraceae</taxon>
        <taxon>Monoraphidium</taxon>
    </lineage>
</organism>
<accession>A0A0D2L7X4</accession>
<feature type="compositionally biased region" description="Low complexity" evidence="1">
    <location>
        <begin position="61"/>
        <end position="76"/>
    </location>
</feature>
<feature type="region of interest" description="Disordered" evidence="1">
    <location>
        <begin position="45"/>
        <end position="78"/>
    </location>
</feature>
<evidence type="ECO:0000313" key="2">
    <source>
        <dbReference type="EMBL" id="KIZ02964.1"/>
    </source>
</evidence>
<dbReference type="STRING" id="145388.A0A0D2L7X4"/>
<dbReference type="KEGG" id="mng:MNEG_4999"/>
<dbReference type="GeneID" id="25737876"/>
<keyword evidence="3" id="KW-1185">Reference proteome</keyword>
<dbReference type="RefSeq" id="XP_013901983.1">
    <property type="nucleotide sequence ID" value="XM_014046529.1"/>
</dbReference>
<dbReference type="EMBL" id="KK100942">
    <property type="protein sequence ID" value="KIZ02964.1"/>
    <property type="molecule type" value="Genomic_DNA"/>
</dbReference>